<dbReference type="SUPFAM" id="SSF55347">
    <property type="entry name" value="Glyceraldehyde-3-phosphate dehydrogenase-like, C-terminal domain"/>
    <property type="match status" value="1"/>
</dbReference>
<accession>A0A5B8XTV3</accession>
<evidence type="ECO:0000256" key="8">
    <source>
        <dbReference type="ARBA" id="ARBA00022697"/>
    </source>
</evidence>
<dbReference type="OrthoDB" id="9805684at2"/>
<dbReference type="HAMAP" id="MF_02121">
    <property type="entry name" value="ASADH"/>
    <property type="match status" value="1"/>
</dbReference>
<dbReference type="SUPFAM" id="SSF51735">
    <property type="entry name" value="NAD(P)-binding Rossmann-fold domains"/>
    <property type="match status" value="1"/>
</dbReference>
<dbReference type="PROSITE" id="PS01103">
    <property type="entry name" value="ASD"/>
    <property type="match status" value="1"/>
</dbReference>
<evidence type="ECO:0000256" key="15">
    <source>
        <dbReference type="HAMAP-Rule" id="MF_02121"/>
    </source>
</evidence>
<comment type="pathway">
    <text evidence="3 15">Amino-acid biosynthesis; L-threonine biosynthesis; L-threonine from L-aspartate: step 2/5.</text>
</comment>
<dbReference type="CDD" id="cd18131">
    <property type="entry name" value="ASADH_C_bac_euk_like"/>
    <property type="match status" value="1"/>
</dbReference>
<keyword evidence="12 15" id="KW-0457">Lysine biosynthesis</keyword>
<dbReference type="Pfam" id="PF02774">
    <property type="entry name" value="Semialdhyde_dhC"/>
    <property type="match status" value="1"/>
</dbReference>
<keyword evidence="8 15" id="KW-0791">Threonine biosynthesis</keyword>
<evidence type="ECO:0000256" key="14">
    <source>
        <dbReference type="ARBA" id="ARBA00047891"/>
    </source>
</evidence>
<dbReference type="NCBIfam" id="TIGR01296">
    <property type="entry name" value="asd_B"/>
    <property type="match status" value="1"/>
</dbReference>
<evidence type="ECO:0000256" key="10">
    <source>
        <dbReference type="ARBA" id="ARBA00022915"/>
    </source>
</evidence>
<dbReference type="InterPro" id="IPR036291">
    <property type="entry name" value="NAD(P)-bd_dom_sf"/>
</dbReference>
<keyword evidence="9 15" id="KW-0521">NADP</keyword>
<evidence type="ECO:0000256" key="1">
    <source>
        <dbReference type="ARBA" id="ARBA00005021"/>
    </source>
</evidence>
<dbReference type="Pfam" id="PF01118">
    <property type="entry name" value="Semialdhyde_dh"/>
    <property type="match status" value="1"/>
</dbReference>
<dbReference type="EMBL" id="CP042467">
    <property type="protein sequence ID" value="QED28557.1"/>
    <property type="molecule type" value="Genomic_DNA"/>
</dbReference>
<comment type="caution">
    <text evidence="15">Lacks conserved residue(s) required for the propagation of feature annotation.</text>
</comment>
<evidence type="ECO:0000256" key="9">
    <source>
        <dbReference type="ARBA" id="ARBA00022857"/>
    </source>
</evidence>
<dbReference type="InterPro" id="IPR005986">
    <property type="entry name" value="Asp_semialdehyde_DH_beta"/>
</dbReference>
<dbReference type="UniPathway" id="UPA00034">
    <property type="reaction ID" value="UER00016"/>
</dbReference>
<dbReference type="GO" id="GO:0019877">
    <property type="term" value="P:diaminopimelate biosynthetic process"/>
    <property type="evidence" value="ECO:0007669"/>
    <property type="project" value="UniProtKB-UniRule"/>
</dbReference>
<dbReference type="GO" id="GO:0051287">
    <property type="term" value="F:NAD binding"/>
    <property type="evidence" value="ECO:0007669"/>
    <property type="project" value="InterPro"/>
</dbReference>
<dbReference type="InterPro" id="IPR012080">
    <property type="entry name" value="Asp_semialdehyde_DH"/>
</dbReference>
<dbReference type="SMART" id="SM00859">
    <property type="entry name" value="Semialdhyde_dh"/>
    <property type="match status" value="1"/>
</dbReference>
<dbReference type="GO" id="GO:0009088">
    <property type="term" value="P:threonine biosynthetic process"/>
    <property type="evidence" value="ECO:0007669"/>
    <property type="project" value="UniProtKB-UniRule"/>
</dbReference>
<proteinExistence type="inferred from homology"/>
<evidence type="ECO:0000256" key="7">
    <source>
        <dbReference type="ARBA" id="ARBA00022605"/>
    </source>
</evidence>
<evidence type="ECO:0000256" key="12">
    <source>
        <dbReference type="ARBA" id="ARBA00023154"/>
    </source>
</evidence>
<feature type="active site" description="Proton acceptor" evidence="15 16">
    <location>
        <position position="243"/>
    </location>
</feature>
<dbReference type="GO" id="GO:0046983">
    <property type="term" value="F:protein dimerization activity"/>
    <property type="evidence" value="ECO:0007669"/>
    <property type="project" value="InterPro"/>
</dbReference>
<feature type="binding site" evidence="15">
    <location>
        <begin position="159"/>
        <end position="160"/>
    </location>
    <ligand>
        <name>NADP(+)</name>
        <dbReference type="ChEBI" id="CHEBI:58349"/>
    </ligand>
</feature>
<dbReference type="UniPathway" id="UPA00051">
    <property type="reaction ID" value="UER00464"/>
</dbReference>
<dbReference type="Gene3D" id="3.30.360.10">
    <property type="entry name" value="Dihydrodipicolinate Reductase, domain 2"/>
    <property type="match status" value="1"/>
</dbReference>
<dbReference type="GO" id="GO:0009097">
    <property type="term" value="P:isoleucine biosynthetic process"/>
    <property type="evidence" value="ECO:0007669"/>
    <property type="project" value="UniProtKB-UniRule"/>
</dbReference>
<feature type="domain" description="Semialdehyde dehydrogenase NAD-binding" evidence="17">
    <location>
        <begin position="5"/>
        <end position="120"/>
    </location>
</feature>
<dbReference type="GO" id="GO:0009089">
    <property type="term" value="P:lysine biosynthetic process via diaminopimelate"/>
    <property type="evidence" value="ECO:0007669"/>
    <property type="project" value="UniProtKB-UniRule"/>
</dbReference>
<dbReference type="UniPathway" id="UPA00050">
    <property type="reaction ID" value="UER00463"/>
</dbReference>
<keyword evidence="13 15" id="KW-0486">Methionine biosynthesis</keyword>
<feature type="binding site" evidence="15">
    <location>
        <position position="100"/>
    </location>
    <ligand>
        <name>phosphate</name>
        <dbReference type="ChEBI" id="CHEBI:43474"/>
    </ligand>
</feature>
<keyword evidence="10 15" id="KW-0220">Diaminopimelate biosynthesis</keyword>
<dbReference type="AlphaFoldDB" id="A0A5B8XTV3"/>
<keyword evidence="19" id="KW-1185">Reference proteome</keyword>
<dbReference type="PANTHER" id="PTHR46278:SF2">
    <property type="entry name" value="ASPARTATE-SEMIALDEHYDE DEHYDROGENASE"/>
    <property type="match status" value="1"/>
</dbReference>
<comment type="subunit">
    <text evidence="5 15">Homodimer.</text>
</comment>
<evidence type="ECO:0000313" key="19">
    <source>
        <dbReference type="Proteomes" id="UP000321595"/>
    </source>
</evidence>
<dbReference type="RefSeq" id="WP_146961087.1">
    <property type="nucleotide sequence ID" value="NZ_CP042467.1"/>
</dbReference>
<comment type="similarity">
    <text evidence="4 15">Belongs to the aspartate-semialdehyde dehydrogenase family.</text>
</comment>
<dbReference type="GO" id="GO:0071266">
    <property type="term" value="P:'de novo' L-methionine biosynthetic process"/>
    <property type="evidence" value="ECO:0007669"/>
    <property type="project" value="UniProtKB-UniRule"/>
</dbReference>
<dbReference type="PANTHER" id="PTHR46278">
    <property type="entry name" value="DEHYDROGENASE, PUTATIVE-RELATED"/>
    <property type="match status" value="1"/>
</dbReference>
<evidence type="ECO:0000259" key="17">
    <source>
        <dbReference type="SMART" id="SM00859"/>
    </source>
</evidence>
<feature type="binding site" evidence="15">
    <location>
        <position position="236"/>
    </location>
    <ligand>
        <name>substrate</name>
    </ligand>
</feature>
<dbReference type="GO" id="GO:0004073">
    <property type="term" value="F:aspartate-semialdehyde dehydrogenase activity"/>
    <property type="evidence" value="ECO:0007669"/>
    <property type="project" value="UniProtKB-UniRule"/>
</dbReference>
<feature type="binding site" evidence="15">
    <location>
        <position position="156"/>
    </location>
    <ligand>
        <name>substrate</name>
    </ligand>
</feature>
<comment type="function">
    <text evidence="15">Catalyzes the NADPH-dependent formation of L-aspartate-semialdehyde (L-ASA) by the reductive dephosphorylation of L-aspartyl-4-phosphate.</text>
</comment>
<organism evidence="18 19">
    <name type="scientific">Microvenator marinus</name>
    <dbReference type="NCBI Taxonomy" id="2600177"/>
    <lineage>
        <taxon>Bacteria</taxon>
        <taxon>Deltaproteobacteria</taxon>
        <taxon>Bradymonadales</taxon>
        <taxon>Microvenatoraceae</taxon>
        <taxon>Microvenator</taxon>
    </lineage>
</organism>
<dbReference type="PIRSF" id="PIRSF000148">
    <property type="entry name" value="ASA_dh"/>
    <property type="match status" value="1"/>
</dbReference>
<feature type="active site" description="Acyl-thioester intermediate" evidence="15 16">
    <location>
        <position position="129"/>
    </location>
</feature>
<comment type="pathway">
    <text evidence="2 15">Amino-acid biosynthesis; L-lysine biosynthesis via DAP pathway; (S)-tetrahydrodipicolinate from L-aspartate: step 2/4.</text>
</comment>
<protein>
    <recommendedName>
        <fullName evidence="6 15">Aspartate-semialdehyde dehydrogenase</fullName>
        <shortName evidence="15">ASA dehydrogenase</shortName>
        <shortName evidence="15">ASADH</shortName>
        <ecNumber evidence="6 15">1.2.1.11</ecNumber>
    </recommendedName>
    <alternativeName>
        <fullName evidence="15">Aspartate-beta-semialdehyde dehydrogenase</fullName>
    </alternativeName>
</protein>
<reference evidence="18 19" key="1">
    <citation type="submission" date="2019-08" db="EMBL/GenBank/DDBJ databases">
        <authorList>
            <person name="Liang Q."/>
        </authorList>
    </citation>
    <scope>NUCLEOTIDE SEQUENCE [LARGE SCALE GENOMIC DNA]</scope>
    <source>
        <strain evidence="18 19">V1718</strain>
    </source>
</reference>
<evidence type="ECO:0000256" key="2">
    <source>
        <dbReference type="ARBA" id="ARBA00005076"/>
    </source>
</evidence>
<comment type="pathway">
    <text evidence="1 15">Amino-acid biosynthesis; L-methionine biosynthesis via de novo pathway; L-homoserine from L-aspartate: step 2/3.</text>
</comment>
<evidence type="ECO:0000256" key="13">
    <source>
        <dbReference type="ARBA" id="ARBA00023167"/>
    </source>
</evidence>
<dbReference type="EC" id="1.2.1.11" evidence="6 15"/>
<keyword evidence="11 15" id="KW-0560">Oxidoreductase</keyword>
<evidence type="ECO:0000256" key="6">
    <source>
        <dbReference type="ARBA" id="ARBA00013120"/>
    </source>
</evidence>
<dbReference type="InterPro" id="IPR000534">
    <property type="entry name" value="Semialdehyde_DH_NAD-bd"/>
</dbReference>
<name>A0A5B8XTV3_9DELT</name>
<evidence type="ECO:0000313" key="18">
    <source>
        <dbReference type="EMBL" id="QED28557.1"/>
    </source>
</evidence>
<dbReference type="Proteomes" id="UP000321595">
    <property type="component" value="Chromosome"/>
</dbReference>
<comment type="catalytic activity">
    <reaction evidence="14 15">
        <text>L-aspartate 4-semialdehyde + phosphate + NADP(+) = 4-phospho-L-aspartate + NADPH + H(+)</text>
        <dbReference type="Rhea" id="RHEA:24284"/>
        <dbReference type="ChEBI" id="CHEBI:15378"/>
        <dbReference type="ChEBI" id="CHEBI:43474"/>
        <dbReference type="ChEBI" id="CHEBI:57535"/>
        <dbReference type="ChEBI" id="CHEBI:57783"/>
        <dbReference type="ChEBI" id="CHEBI:58349"/>
        <dbReference type="ChEBI" id="CHEBI:537519"/>
        <dbReference type="EC" id="1.2.1.11"/>
    </reaction>
</comment>
<evidence type="ECO:0000256" key="11">
    <source>
        <dbReference type="ARBA" id="ARBA00023002"/>
    </source>
</evidence>
<feature type="binding site" evidence="15">
    <location>
        <position position="316"/>
    </location>
    <ligand>
        <name>NADP(+)</name>
        <dbReference type="ChEBI" id="CHEBI:58349"/>
    </ligand>
</feature>
<evidence type="ECO:0000256" key="16">
    <source>
        <dbReference type="PIRSR" id="PIRSR000148-1"/>
    </source>
</evidence>
<feature type="binding site" evidence="15">
    <location>
        <begin position="40"/>
        <end position="41"/>
    </location>
    <ligand>
        <name>NADP(+)</name>
        <dbReference type="ChEBI" id="CHEBI:58349"/>
    </ligand>
</feature>
<dbReference type="GO" id="GO:0050661">
    <property type="term" value="F:NADP binding"/>
    <property type="evidence" value="ECO:0007669"/>
    <property type="project" value="UniProtKB-UniRule"/>
</dbReference>
<dbReference type="KEGG" id="bbae:FRD01_15215"/>
<dbReference type="NCBIfam" id="NF011456">
    <property type="entry name" value="PRK14874.1"/>
    <property type="match status" value="1"/>
</dbReference>
<dbReference type="InterPro" id="IPR000319">
    <property type="entry name" value="Asp-semialdehyde_DH_CS"/>
</dbReference>
<evidence type="ECO:0000256" key="5">
    <source>
        <dbReference type="ARBA" id="ARBA00011738"/>
    </source>
</evidence>
<keyword evidence="7 15" id="KW-0028">Amino-acid biosynthesis</keyword>
<evidence type="ECO:0000256" key="3">
    <source>
        <dbReference type="ARBA" id="ARBA00005097"/>
    </source>
</evidence>
<feature type="binding site" evidence="15">
    <location>
        <begin position="12"/>
        <end position="15"/>
    </location>
    <ligand>
        <name>NADP(+)</name>
        <dbReference type="ChEBI" id="CHEBI:58349"/>
    </ligand>
</feature>
<evidence type="ECO:0000256" key="4">
    <source>
        <dbReference type="ARBA" id="ARBA00010584"/>
    </source>
</evidence>
<dbReference type="Gene3D" id="3.40.50.720">
    <property type="entry name" value="NAD(P)-binding Rossmann-like Domain"/>
    <property type="match status" value="1"/>
</dbReference>
<dbReference type="CDD" id="cd02316">
    <property type="entry name" value="VcASADH2_like_N"/>
    <property type="match status" value="1"/>
</dbReference>
<sequence length="335" mass="36171">MSGYVVAVAGGTGAVGREILNTLERRDFPVRELRILASARSAGSSIEFKGEKVVVEDLEKAQFQGVDFVLSSPGGAVSKIHSPRMAEQGAVVIDNTSAFRMDPTVPLVVPEVNPEAALTHQGIIANPNCSTIQMVVALNPLHRAAGIKRVVVSTYQSVSGAGQTGIWELWNGVKARVAGESEPEPSTFPHPIAFEVIPQIDKFDPSGYTKEELKMVYETRKIMGIETMDVSATCVRVPVMRGHSESITVDFDRPLSAKQAQEILGAAPGVTLADSPEESVYPLARHAEGTDTTWVGRIRQDISRPQTLHMWVVSDNLLKGAALNAVQIAELLIKR</sequence>
<gene>
    <name evidence="15" type="primary">asd</name>
    <name evidence="18" type="ORF">FRD01_15215</name>
</gene>
<dbReference type="InterPro" id="IPR012280">
    <property type="entry name" value="Semialdhyde_DH_dimer_dom"/>
</dbReference>